<dbReference type="InterPro" id="IPR003660">
    <property type="entry name" value="HAMP_dom"/>
</dbReference>
<dbReference type="PROSITE" id="PS50113">
    <property type="entry name" value="PAC"/>
    <property type="match status" value="1"/>
</dbReference>
<evidence type="ECO:0000256" key="2">
    <source>
        <dbReference type="ARBA" id="ARBA00029447"/>
    </source>
</evidence>
<sequence length="248" mass="26939">MFKFRAPERSKFDDALLKLVKGTQAIIQFLPDGTILEANPAFCSVVEYSLAEIQGRHHRMFCSPEIANSPEYAAFWSDLRAGKSFTARYPRITKSGQEIWIQATYGPALDAEGRVERVVKIATDVTPLRKARNTVLAAMQGLEDGHLDQKIPVTGVEEFDAIGQAFNAATTKLETLIAAVCETAVGVQSGSDEIRAASEDLAVRNEQQAASLEETAASVRQTVNLTRQAADSASVARSAIVQTHTRAT</sequence>
<dbReference type="AlphaFoldDB" id="A0A7X1FAP7"/>
<proteinExistence type="inferred from homology"/>
<dbReference type="Pfam" id="PF00672">
    <property type="entry name" value="HAMP"/>
    <property type="match status" value="1"/>
</dbReference>
<dbReference type="EMBL" id="JACLAU010000034">
    <property type="protein sequence ID" value="MBC2653084.1"/>
    <property type="molecule type" value="Genomic_DNA"/>
</dbReference>
<organism evidence="5 6">
    <name type="scientific">Novosphingobium aerophilum</name>
    <dbReference type="NCBI Taxonomy" id="2839843"/>
    <lineage>
        <taxon>Bacteria</taxon>
        <taxon>Pseudomonadati</taxon>
        <taxon>Pseudomonadota</taxon>
        <taxon>Alphaproteobacteria</taxon>
        <taxon>Sphingomonadales</taxon>
        <taxon>Sphingomonadaceae</taxon>
        <taxon>Novosphingobium</taxon>
    </lineage>
</organism>
<evidence type="ECO:0000256" key="1">
    <source>
        <dbReference type="ARBA" id="ARBA00022500"/>
    </source>
</evidence>
<dbReference type="Gene3D" id="1.10.287.950">
    <property type="entry name" value="Methyl-accepting chemotaxis protein"/>
    <property type="match status" value="1"/>
</dbReference>
<dbReference type="InterPro" id="IPR000700">
    <property type="entry name" value="PAS-assoc_C"/>
</dbReference>
<dbReference type="SMART" id="SM00304">
    <property type="entry name" value="HAMP"/>
    <property type="match status" value="1"/>
</dbReference>
<reference evidence="5 6" key="1">
    <citation type="submission" date="2020-08" db="EMBL/GenBank/DDBJ databases">
        <title>The genome sequence of Novosphingobium flavum 4Y4.</title>
        <authorList>
            <person name="Liu Y."/>
        </authorList>
    </citation>
    <scope>NUCLEOTIDE SEQUENCE [LARGE SCALE GENOMIC DNA]</scope>
    <source>
        <strain evidence="5 6">4Y4</strain>
    </source>
</reference>
<evidence type="ECO:0000259" key="4">
    <source>
        <dbReference type="PROSITE" id="PS50885"/>
    </source>
</evidence>
<protein>
    <submittedName>
        <fullName evidence="5">Methyl-accepting chemotaxis protein</fullName>
    </submittedName>
</protein>
<keyword evidence="6" id="KW-1185">Reference proteome</keyword>
<keyword evidence="1" id="KW-0145">Chemotaxis</keyword>
<feature type="domain" description="HAMP" evidence="4">
    <location>
        <begin position="133"/>
        <end position="178"/>
    </location>
</feature>
<dbReference type="NCBIfam" id="TIGR00229">
    <property type="entry name" value="sensory_box"/>
    <property type="match status" value="1"/>
</dbReference>
<dbReference type="SUPFAM" id="SSF58104">
    <property type="entry name" value="Methyl-accepting chemotaxis protein (MCP) signaling domain"/>
    <property type="match status" value="1"/>
</dbReference>
<name>A0A7X1FAP7_9SPHN</name>
<evidence type="ECO:0000259" key="3">
    <source>
        <dbReference type="PROSITE" id="PS50113"/>
    </source>
</evidence>
<evidence type="ECO:0000313" key="6">
    <source>
        <dbReference type="Proteomes" id="UP000520156"/>
    </source>
</evidence>
<dbReference type="GO" id="GO:0016020">
    <property type="term" value="C:membrane"/>
    <property type="evidence" value="ECO:0007669"/>
    <property type="project" value="InterPro"/>
</dbReference>
<dbReference type="InterPro" id="IPR051310">
    <property type="entry name" value="MCP_chemotaxis"/>
</dbReference>
<dbReference type="Pfam" id="PF08447">
    <property type="entry name" value="PAS_3"/>
    <property type="match status" value="1"/>
</dbReference>
<dbReference type="CDD" id="cd06225">
    <property type="entry name" value="HAMP"/>
    <property type="match status" value="1"/>
</dbReference>
<comment type="caution">
    <text evidence="5">The sequence shown here is derived from an EMBL/GenBank/DDBJ whole genome shotgun (WGS) entry which is preliminary data.</text>
</comment>
<dbReference type="Proteomes" id="UP000520156">
    <property type="component" value="Unassembled WGS sequence"/>
</dbReference>
<dbReference type="GO" id="GO:0007165">
    <property type="term" value="P:signal transduction"/>
    <property type="evidence" value="ECO:0007669"/>
    <property type="project" value="InterPro"/>
</dbReference>
<comment type="similarity">
    <text evidence="2">Belongs to the methyl-accepting chemotaxis (MCP) protein family.</text>
</comment>
<dbReference type="Gene3D" id="3.30.450.20">
    <property type="entry name" value="PAS domain"/>
    <property type="match status" value="1"/>
</dbReference>
<dbReference type="PANTHER" id="PTHR43531">
    <property type="entry name" value="PROTEIN ICFG"/>
    <property type="match status" value="1"/>
</dbReference>
<dbReference type="CDD" id="cd00130">
    <property type="entry name" value="PAS"/>
    <property type="match status" value="1"/>
</dbReference>
<dbReference type="SUPFAM" id="SSF55785">
    <property type="entry name" value="PYP-like sensor domain (PAS domain)"/>
    <property type="match status" value="1"/>
</dbReference>
<dbReference type="InterPro" id="IPR013655">
    <property type="entry name" value="PAS_fold_3"/>
</dbReference>
<dbReference type="PROSITE" id="PS50885">
    <property type="entry name" value="HAMP"/>
    <property type="match status" value="1"/>
</dbReference>
<feature type="domain" description="PAC" evidence="3">
    <location>
        <begin position="83"/>
        <end position="137"/>
    </location>
</feature>
<evidence type="ECO:0000313" key="5">
    <source>
        <dbReference type="EMBL" id="MBC2653084.1"/>
    </source>
</evidence>
<dbReference type="RefSeq" id="WP_185684473.1">
    <property type="nucleotide sequence ID" value="NZ_JACLAU010000034.1"/>
</dbReference>
<dbReference type="InterPro" id="IPR000014">
    <property type="entry name" value="PAS"/>
</dbReference>
<accession>A0A7X1FAP7</accession>
<dbReference type="PANTHER" id="PTHR43531:SF11">
    <property type="entry name" value="METHYL-ACCEPTING CHEMOTAXIS PROTEIN 3"/>
    <property type="match status" value="1"/>
</dbReference>
<dbReference type="GO" id="GO:0006935">
    <property type="term" value="P:chemotaxis"/>
    <property type="evidence" value="ECO:0007669"/>
    <property type="project" value="UniProtKB-KW"/>
</dbReference>
<gene>
    <name evidence="5" type="ORF">H7F49_15415</name>
</gene>
<dbReference type="InterPro" id="IPR035965">
    <property type="entry name" value="PAS-like_dom_sf"/>
</dbReference>